<dbReference type="RefSeq" id="WP_126807449.1">
    <property type="nucleotide sequence ID" value="NZ_PIPP01000003.1"/>
</dbReference>
<feature type="transmembrane region" description="Helical" evidence="1">
    <location>
        <begin position="12"/>
        <end position="32"/>
    </location>
</feature>
<feature type="transmembrane region" description="Helical" evidence="1">
    <location>
        <begin position="112"/>
        <end position="131"/>
    </location>
</feature>
<proteinExistence type="predicted"/>
<reference evidence="3" key="1">
    <citation type="journal article" date="2018" name="Front. Microbiol.">
        <title>Genome-Based Analysis Reveals the Taxonomy and Diversity of the Family Idiomarinaceae.</title>
        <authorList>
            <person name="Liu Y."/>
            <person name="Lai Q."/>
            <person name="Shao Z."/>
        </authorList>
    </citation>
    <scope>NUCLEOTIDE SEQUENCE [LARGE SCALE GENOMIC DNA]</scope>
    <source>
        <strain evidence="3">AIS</strain>
    </source>
</reference>
<feature type="transmembrane region" description="Helical" evidence="1">
    <location>
        <begin position="53"/>
        <end position="73"/>
    </location>
</feature>
<protein>
    <submittedName>
        <fullName evidence="2">Uncharacterized protein</fullName>
    </submittedName>
</protein>
<evidence type="ECO:0000313" key="2">
    <source>
        <dbReference type="EMBL" id="RUO36734.1"/>
    </source>
</evidence>
<dbReference type="AlphaFoldDB" id="A0A432WSK8"/>
<organism evidence="2 3">
    <name type="scientific">Aliidiomarina shirensis</name>
    <dbReference type="NCBI Taxonomy" id="1048642"/>
    <lineage>
        <taxon>Bacteria</taxon>
        <taxon>Pseudomonadati</taxon>
        <taxon>Pseudomonadota</taxon>
        <taxon>Gammaproteobacteria</taxon>
        <taxon>Alteromonadales</taxon>
        <taxon>Idiomarinaceae</taxon>
        <taxon>Aliidiomarina</taxon>
    </lineage>
</organism>
<evidence type="ECO:0000256" key="1">
    <source>
        <dbReference type="SAM" id="Phobius"/>
    </source>
</evidence>
<keyword evidence="3" id="KW-1185">Reference proteome</keyword>
<keyword evidence="1" id="KW-1133">Transmembrane helix</keyword>
<accession>A0A432WSK8</accession>
<keyword evidence="1" id="KW-0472">Membrane</keyword>
<comment type="caution">
    <text evidence="2">The sequence shown here is derived from an EMBL/GenBank/DDBJ whole genome shotgun (WGS) entry which is preliminary data.</text>
</comment>
<evidence type="ECO:0000313" key="3">
    <source>
        <dbReference type="Proteomes" id="UP000286934"/>
    </source>
</evidence>
<gene>
    <name evidence="2" type="ORF">CWE13_07745</name>
</gene>
<name>A0A432WSK8_9GAMM</name>
<keyword evidence="1" id="KW-0812">Transmembrane</keyword>
<sequence>MAYYTPPQKANIWLAIEIVTIAVILVGAFIYSKHLAFTSLELFDSDPIQAERGVFRAFAIYAATITIVLYFVFLRNTWFTIRVFKTGEWPPQNSDYTSKASIKTGSAARWEAAKVIFVFIPFLIVPIPWQYNAYHMYQQMKASEALHIKINELLKDLEDCTEPASKT</sequence>
<dbReference type="EMBL" id="PIPP01000003">
    <property type="protein sequence ID" value="RUO36734.1"/>
    <property type="molecule type" value="Genomic_DNA"/>
</dbReference>
<dbReference type="Proteomes" id="UP000286934">
    <property type="component" value="Unassembled WGS sequence"/>
</dbReference>